<comment type="caution">
    <text evidence="1">The sequence shown here is derived from an EMBL/GenBank/DDBJ whole genome shotgun (WGS) entry which is preliminary data.</text>
</comment>
<name>A0A7W5FPD7_9BACL</name>
<dbReference type="RefSeq" id="WP_183602128.1">
    <property type="nucleotide sequence ID" value="NZ_JACHXK010000010.1"/>
</dbReference>
<dbReference type="EMBL" id="JACHXK010000010">
    <property type="protein sequence ID" value="MBB3112153.1"/>
    <property type="molecule type" value="Genomic_DNA"/>
</dbReference>
<gene>
    <name evidence="1" type="ORF">FHS18_004231</name>
</gene>
<protein>
    <recommendedName>
        <fullName evidence="3">SAF domain-containing protein</fullName>
    </recommendedName>
</protein>
<evidence type="ECO:0000313" key="1">
    <source>
        <dbReference type="EMBL" id="MBB3112153.1"/>
    </source>
</evidence>
<keyword evidence="2" id="KW-1185">Reference proteome</keyword>
<evidence type="ECO:0008006" key="3">
    <source>
        <dbReference type="Google" id="ProtNLM"/>
    </source>
</evidence>
<dbReference type="CDD" id="cd11614">
    <property type="entry name" value="SAF_CpaB_FlgA_like"/>
    <property type="match status" value="1"/>
</dbReference>
<sequence>MNRKRNIVIGLTAALLSAMLVYGIYVLQLRQVRFQETVTILVPNRFVSAGERITADMLDYKRIARGSYMTGMLMNAGDAVGLEAVIPLGQDEPLLAWKMDRYRLQPDRTQSTFQIPKDYVLSISSGIRAGDKVIVYVSGPNASSSRLFEAPAVVASVKSSANVEIDDPENPNLLSMASGDKESMYASRRNANGMIDTINLNLTEAQWLELDTLCKSGENKLVIAYSPASLDVGETESSP</sequence>
<proteinExistence type="predicted"/>
<dbReference type="Proteomes" id="UP000570361">
    <property type="component" value="Unassembled WGS sequence"/>
</dbReference>
<accession>A0A7W5FPD7</accession>
<reference evidence="1 2" key="1">
    <citation type="submission" date="2020-08" db="EMBL/GenBank/DDBJ databases">
        <title>Genomic Encyclopedia of Type Strains, Phase III (KMG-III): the genomes of soil and plant-associated and newly described type strains.</title>
        <authorList>
            <person name="Whitman W."/>
        </authorList>
    </citation>
    <scope>NUCLEOTIDE SEQUENCE [LARGE SCALE GENOMIC DNA]</scope>
    <source>
        <strain evidence="1 2">CECT 5862</strain>
    </source>
</reference>
<evidence type="ECO:0000313" key="2">
    <source>
        <dbReference type="Proteomes" id="UP000570361"/>
    </source>
</evidence>
<organism evidence="1 2">
    <name type="scientific">Paenibacillus phyllosphaerae</name>
    <dbReference type="NCBI Taxonomy" id="274593"/>
    <lineage>
        <taxon>Bacteria</taxon>
        <taxon>Bacillati</taxon>
        <taxon>Bacillota</taxon>
        <taxon>Bacilli</taxon>
        <taxon>Bacillales</taxon>
        <taxon>Paenibacillaceae</taxon>
        <taxon>Paenibacillus</taxon>
    </lineage>
</organism>
<dbReference type="AlphaFoldDB" id="A0A7W5FPD7"/>